<sequence length="238" mass="26686">MWFEEAERFHVDELAALVSEEAGDELHIVLAPQPVWRSEEAVRVLAPPRRTKPGEPSPADIAGLLSRPEEARYGWSSDLVNDIHLRTLVAARPEFGLIAVREDEEVFVRTFRCDHLSSVLARVLPKDSWKSPEPAITVPRSEILAADPETIGAPRPSREVARAQALAAARPFAIAEFHVEIRQCHRRHVSGPVRVYDTDEGRWAVTARPRYGDEILRFVPADTGVVADLLDDLRRDLS</sequence>
<accession>A0ABW5FYU9</accession>
<dbReference type="EMBL" id="JBHUKR010000011">
    <property type="protein sequence ID" value="MFD2419111.1"/>
    <property type="molecule type" value="Genomic_DNA"/>
</dbReference>
<evidence type="ECO:0000256" key="1">
    <source>
        <dbReference type="ARBA" id="ARBA00004496"/>
    </source>
</evidence>
<proteinExistence type="inferred from homology"/>
<evidence type="ECO:0000313" key="5">
    <source>
        <dbReference type="EMBL" id="MFD2419111.1"/>
    </source>
</evidence>
<dbReference type="RefSeq" id="WP_378267125.1">
    <property type="nucleotide sequence ID" value="NZ_JBHUKR010000011.1"/>
</dbReference>
<dbReference type="Pfam" id="PF14011">
    <property type="entry name" value="ESX-1_EspG"/>
    <property type="match status" value="1"/>
</dbReference>
<evidence type="ECO:0000256" key="2">
    <source>
        <dbReference type="ARBA" id="ARBA00006411"/>
    </source>
</evidence>
<keyword evidence="6" id="KW-1185">Reference proteome</keyword>
<comment type="similarity">
    <text evidence="2">Belongs to the EspG family.</text>
</comment>
<evidence type="ECO:0000256" key="4">
    <source>
        <dbReference type="ARBA" id="ARBA00023186"/>
    </source>
</evidence>
<evidence type="ECO:0000313" key="6">
    <source>
        <dbReference type="Proteomes" id="UP001597417"/>
    </source>
</evidence>
<comment type="subcellular location">
    <subcellularLocation>
        <location evidence="1">Cytoplasm</location>
    </subcellularLocation>
</comment>
<keyword evidence="3" id="KW-0963">Cytoplasm</keyword>
<name>A0ABW5FYU9_9PSEU</name>
<protein>
    <submittedName>
        <fullName evidence="5">ESX secretion-associated protein EspG</fullName>
    </submittedName>
</protein>
<gene>
    <name evidence="5" type="ORF">ACFSXZ_22525</name>
</gene>
<comment type="caution">
    <text evidence="5">The sequence shown here is derived from an EMBL/GenBank/DDBJ whole genome shotgun (WGS) entry which is preliminary data.</text>
</comment>
<organism evidence="5 6">
    <name type="scientific">Amycolatopsis pigmentata</name>
    <dbReference type="NCBI Taxonomy" id="450801"/>
    <lineage>
        <taxon>Bacteria</taxon>
        <taxon>Bacillati</taxon>
        <taxon>Actinomycetota</taxon>
        <taxon>Actinomycetes</taxon>
        <taxon>Pseudonocardiales</taxon>
        <taxon>Pseudonocardiaceae</taxon>
        <taxon>Amycolatopsis</taxon>
    </lineage>
</organism>
<dbReference type="InterPro" id="IPR025734">
    <property type="entry name" value="EspG"/>
</dbReference>
<dbReference type="Proteomes" id="UP001597417">
    <property type="component" value="Unassembled WGS sequence"/>
</dbReference>
<reference evidence="6" key="1">
    <citation type="journal article" date="2019" name="Int. J. Syst. Evol. Microbiol.">
        <title>The Global Catalogue of Microorganisms (GCM) 10K type strain sequencing project: providing services to taxonomists for standard genome sequencing and annotation.</title>
        <authorList>
            <consortium name="The Broad Institute Genomics Platform"/>
            <consortium name="The Broad Institute Genome Sequencing Center for Infectious Disease"/>
            <person name="Wu L."/>
            <person name="Ma J."/>
        </authorList>
    </citation>
    <scope>NUCLEOTIDE SEQUENCE [LARGE SCALE GENOMIC DNA]</scope>
    <source>
        <strain evidence="6">CGMCC 4.7645</strain>
    </source>
</reference>
<evidence type="ECO:0000256" key="3">
    <source>
        <dbReference type="ARBA" id="ARBA00022490"/>
    </source>
</evidence>
<keyword evidence="4" id="KW-0143">Chaperone</keyword>